<dbReference type="CDD" id="cd20270">
    <property type="entry name" value="Complex1_LYR_SDHAF3_LYRM10"/>
    <property type="match status" value="1"/>
</dbReference>
<proteinExistence type="inferred from homology"/>
<dbReference type="AlphaFoldDB" id="A0A0B7A408"/>
<gene>
    <name evidence="7" type="primary">ORF92222</name>
</gene>
<keyword evidence="3" id="KW-0809">Transit peptide</keyword>
<evidence type="ECO:0000313" key="7">
    <source>
        <dbReference type="EMBL" id="CEK74715.1"/>
    </source>
</evidence>
<evidence type="ECO:0000256" key="1">
    <source>
        <dbReference type="ARBA" id="ARBA00004305"/>
    </source>
</evidence>
<comment type="function">
    <text evidence="6">Plays an essential role in the assembly of succinate dehydrogenase (SDH), an enzyme complex (also referred to as respiratory complex II) that is a component of both the tricarboxylic acid (TCA) cycle and the mitochondrial electron transport chain, and which couples the oxidation of succinate to fumarate with the reduction of ubiquinone (coenzyme Q) to ubiquinol. Promotes maturation of the iron-sulfur protein subunit of the SDH catalytic dimer, protecting it from the deleterious effects of oxidants. May act together with SDHAF1.</text>
</comment>
<dbReference type="PANTHER" id="PTHR13137:SF6">
    <property type="entry name" value="SUCCINATE DEHYDROGENASE ASSEMBLY FACTOR 3, MITOCHONDRIAL"/>
    <property type="match status" value="1"/>
</dbReference>
<comment type="similarity">
    <text evidence="2 6">Belongs to the complex I LYR family. SDHAF3 subfamily.</text>
</comment>
<feature type="non-terminal residue" evidence="7">
    <location>
        <position position="1"/>
    </location>
</feature>
<sequence>NLPTFFISRQGHSVFLICKSNSVPILCSCFRKRMSSNISHVARIRALYKAILKLHKGLPFEMQSLGDNYVKEEFRAHKTAKPEETEIFVHEWTKYYVTLAKQLGQRKQKQEIGVHMSPEMLDNFRDEQLGQLHELFKVTVKTE</sequence>
<dbReference type="PANTHER" id="PTHR13137">
    <property type="entry name" value="DC11 ACN9 HOMOLOG"/>
    <property type="match status" value="1"/>
</dbReference>
<comment type="subcellular location">
    <subcellularLocation>
        <location evidence="1 6">Mitochondrion matrix</location>
    </subcellularLocation>
</comment>
<dbReference type="InterPro" id="IPR008381">
    <property type="entry name" value="SDHAF3/Sdh7"/>
</dbReference>
<name>A0A0B7A408_9EUPU</name>
<evidence type="ECO:0000256" key="2">
    <source>
        <dbReference type="ARBA" id="ARBA00006020"/>
    </source>
</evidence>
<organism evidence="7">
    <name type="scientific">Arion vulgaris</name>
    <dbReference type="NCBI Taxonomy" id="1028688"/>
    <lineage>
        <taxon>Eukaryota</taxon>
        <taxon>Metazoa</taxon>
        <taxon>Spiralia</taxon>
        <taxon>Lophotrochozoa</taxon>
        <taxon>Mollusca</taxon>
        <taxon>Gastropoda</taxon>
        <taxon>Heterobranchia</taxon>
        <taxon>Euthyneura</taxon>
        <taxon>Panpulmonata</taxon>
        <taxon>Eupulmonata</taxon>
        <taxon>Stylommatophora</taxon>
        <taxon>Helicina</taxon>
        <taxon>Arionoidea</taxon>
        <taxon>Arionidae</taxon>
        <taxon>Arion</taxon>
    </lineage>
</organism>
<dbReference type="GO" id="GO:0005758">
    <property type="term" value="C:mitochondrial intermembrane space"/>
    <property type="evidence" value="ECO:0007669"/>
    <property type="project" value="TreeGrafter"/>
</dbReference>
<protein>
    <recommendedName>
        <fullName evidence="6">Succinate dehydrogenase assembly factor 3</fullName>
        <shortName evidence="6">SDH assembly factor 3</shortName>
        <shortName evidence="6">SDHAF3</shortName>
    </recommendedName>
</protein>
<dbReference type="GO" id="GO:0005759">
    <property type="term" value="C:mitochondrial matrix"/>
    <property type="evidence" value="ECO:0007669"/>
    <property type="project" value="UniProtKB-SubCell"/>
</dbReference>
<evidence type="ECO:0000256" key="6">
    <source>
        <dbReference type="RuleBase" id="RU368039"/>
    </source>
</evidence>
<evidence type="ECO:0000256" key="5">
    <source>
        <dbReference type="ARBA" id="ARBA00023186"/>
    </source>
</evidence>
<dbReference type="GO" id="GO:0006105">
    <property type="term" value="P:succinate metabolic process"/>
    <property type="evidence" value="ECO:0007669"/>
    <property type="project" value="TreeGrafter"/>
</dbReference>
<accession>A0A0B7A408</accession>
<keyword evidence="4 6" id="KW-0496">Mitochondrion</keyword>
<dbReference type="Pfam" id="PF13233">
    <property type="entry name" value="Complex1_LYR_2"/>
    <property type="match status" value="1"/>
</dbReference>
<evidence type="ECO:0000256" key="4">
    <source>
        <dbReference type="ARBA" id="ARBA00023128"/>
    </source>
</evidence>
<dbReference type="EMBL" id="HACG01027850">
    <property type="protein sequence ID" value="CEK74715.1"/>
    <property type="molecule type" value="Transcribed_RNA"/>
</dbReference>
<dbReference type="GO" id="GO:0034553">
    <property type="term" value="P:mitochondrial respiratory chain complex II assembly"/>
    <property type="evidence" value="ECO:0007669"/>
    <property type="project" value="UniProtKB-UniRule"/>
</dbReference>
<evidence type="ECO:0000256" key="3">
    <source>
        <dbReference type="ARBA" id="ARBA00022946"/>
    </source>
</evidence>
<reference evidence="7" key="1">
    <citation type="submission" date="2014-12" db="EMBL/GenBank/DDBJ databases">
        <title>Insight into the proteome of Arion vulgaris.</title>
        <authorList>
            <person name="Aradska J."/>
            <person name="Bulat T."/>
            <person name="Smidak R."/>
            <person name="Sarate P."/>
            <person name="Gangsoo J."/>
            <person name="Sialana F."/>
            <person name="Bilban M."/>
            <person name="Lubec G."/>
        </authorList>
    </citation>
    <scope>NUCLEOTIDE SEQUENCE</scope>
    <source>
        <tissue evidence="7">Skin</tissue>
    </source>
</reference>
<keyword evidence="5 6" id="KW-0143">Chaperone</keyword>
<comment type="subunit">
    <text evidence="6">Interacts with the iron-sulfur protein subunit within the SDH catalytic dimer.</text>
</comment>